<feature type="region of interest" description="Disordered" evidence="1">
    <location>
        <begin position="254"/>
        <end position="317"/>
    </location>
</feature>
<dbReference type="Proteomes" id="UP001085076">
    <property type="component" value="Miscellaneous, Linkage group lg08"/>
</dbReference>
<feature type="compositionally biased region" description="Polar residues" evidence="1">
    <location>
        <begin position="147"/>
        <end position="158"/>
    </location>
</feature>
<feature type="region of interest" description="Disordered" evidence="1">
    <location>
        <begin position="43"/>
        <end position="90"/>
    </location>
</feature>
<feature type="compositionally biased region" description="Low complexity" evidence="1">
    <location>
        <begin position="74"/>
        <end position="84"/>
    </location>
</feature>
<dbReference type="AlphaFoldDB" id="A0A9D5C3V8"/>
<feature type="compositionally biased region" description="Basic and acidic residues" evidence="1">
    <location>
        <begin position="391"/>
        <end position="400"/>
    </location>
</feature>
<feature type="compositionally biased region" description="Low complexity" evidence="1">
    <location>
        <begin position="126"/>
        <end position="145"/>
    </location>
</feature>
<feature type="compositionally biased region" description="Basic and acidic residues" evidence="1">
    <location>
        <begin position="435"/>
        <end position="459"/>
    </location>
</feature>
<accession>A0A9D5C3V8</accession>
<proteinExistence type="predicted"/>
<feature type="compositionally biased region" description="Polar residues" evidence="1">
    <location>
        <begin position="380"/>
        <end position="390"/>
    </location>
</feature>
<organism evidence="2 3">
    <name type="scientific">Dioscorea zingiberensis</name>
    <dbReference type="NCBI Taxonomy" id="325984"/>
    <lineage>
        <taxon>Eukaryota</taxon>
        <taxon>Viridiplantae</taxon>
        <taxon>Streptophyta</taxon>
        <taxon>Embryophyta</taxon>
        <taxon>Tracheophyta</taxon>
        <taxon>Spermatophyta</taxon>
        <taxon>Magnoliopsida</taxon>
        <taxon>Liliopsida</taxon>
        <taxon>Dioscoreales</taxon>
        <taxon>Dioscoreaceae</taxon>
        <taxon>Dioscorea</taxon>
    </lineage>
</organism>
<feature type="compositionally biased region" description="Basic and acidic residues" evidence="1">
    <location>
        <begin position="279"/>
        <end position="317"/>
    </location>
</feature>
<feature type="compositionally biased region" description="Polar residues" evidence="1">
    <location>
        <begin position="576"/>
        <end position="623"/>
    </location>
</feature>
<feature type="compositionally biased region" description="Basic and acidic residues" evidence="1">
    <location>
        <begin position="626"/>
        <end position="653"/>
    </location>
</feature>
<gene>
    <name evidence="2" type="ORF">J5N97_026847</name>
</gene>
<protein>
    <submittedName>
        <fullName evidence="2">Uncharacterized protein</fullName>
    </submittedName>
</protein>
<feature type="region of interest" description="Disordered" evidence="1">
    <location>
        <begin position="112"/>
        <end position="234"/>
    </location>
</feature>
<feature type="compositionally biased region" description="Low complexity" evidence="1">
    <location>
        <begin position="166"/>
        <end position="177"/>
    </location>
</feature>
<feature type="compositionally biased region" description="Basic and acidic residues" evidence="1">
    <location>
        <begin position="254"/>
        <end position="265"/>
    </location>
</feature>
<feature type="compositionally biased region" description="Low complexity" evidence="1">
    <location>
        <begin position="195"/>
        <end position="232"/>
    </location>
</feature>
<keyword evidence="3" id="KW-1185">Reference proteome</keyword>
<feature type="compositionally biased region" description="Basic and acidic residues" evidence="1">
    <location>
        <begin position="333"/>
        <end position="360"/>
    </location>
</feature>
<feature type="region of interest" description="Disordered" evidence="1">
    <location>
        <begin position="509"/>
        <end position="547"/>
    </location>
</feature>
<feature type="compositionally biased region" description="Polar residues" evidence="1">
    <location>
        <begin position="421"/>
        <end position="434"/>
    </location>
</feature>
<reference evidence="2" key="2">
    <citation type="journal article" date="2022" name="Hortic Res">
        <title>The genome of Dioscorea zingiberensis sheds light on the biosynthesis, origin and evolution of the medicinally important diosgenin saponins.</title>
        <authorList>
            <person name="Li Y."/>
            <person name="Tan C."/>
            <person name="Li Z."/>
            <person name="Guo J."/>
            <person name="Li S."/>
            <person name="Chen X."/>
            <person name="Wang C."/>
            <person name="Dai X."/>
            <person name="Yang H."/>
            <person name="Song W."/>
            <person name="Hou L."/>
            <person name="Xu J."/>
            <person name="Tong Z."/>
            <person name="Xu A."/>
            <person name="Yuan X."/>
            <person name="Wang W."/>
            <person name="Yang Q."/>
            <person name="Chen L."/>
            <person name="Sun Z."/>
            <person name="Wang K."/>
            <person name="Pan B."/>
            <person name="Chen J."/>
            <person name="Bao Y."/>
            <person name="Liu F."/>
            <person name="Qi X."/>
            <person name="Gang D.R."/>
            <person name="Wen J."/>
            <person name="Li J."/>
        </authorList>
    </citation>
    <scope>NUCLEOTIDE SEQUENCE</scope>
    <source>
        <strain evidence="2">Dzin_1.0</strain>
    </source>
</reference>
<evidence type="ECO:0000256" key="1">
    <source>
        <dbReference type="SAM" id="MobiDB-lite"/>
    </source>
</evidence>
<dbReference type="OrthoDB" id="1740932at2759"/>
<comment type="caution">
    <text evidence="2">The sequence shown here is derived from an EMBL/GenBank/DDBJ whole genome shotgun (WGS) entry which is preliminary data.</text>
</comment>
<feature type="region of interest" description="Disordered" evidence="1">
    <location>
        <begin position="333"/>
        <end position="467"/>
    </location>
</feature>
<feature type="region of interest" description="Disordered" evidence="1">
    <location>
        <begin position="571"/>
        <end position="689"/>
    </location>
</feature>
<dbReference type="EMBL" id="JAGGNH010000008">
    <property type="protein sequence ID" value="KAJ0965709.1"/>
    <property type="molecule type" value="Genomic_DNA"/>
</dbReference>
<name>A0A9D5C3V8_9LILI</name>
<evidence type="ECO:0000313" key="2">
    <source>
        <dbReference type="EMBL" id="KAJ0965709.1"/>
    </source>
</evidence>
<feature type="compositionally biased region" description="Low complexity" evidence="1">
    <location>
        <begin position="401"/>
        <end position="410"/>
    </location>
</feature>
<evidence type="ECO:0000313" key="3">
    <source>
        <dbReference type="Proteomes" id="UP001085076"/>
    </source>
</evidence>
<sequence length="705" mass="76029">MVLQNRMLPIASKGHLSVSDLLDYINPDTELKAREMQRKLARAKIKGRMGQNQWETVEDDDQKDTPPVSDYSWKENSSNKENNNQIQPVEAKVEKPISTAVHFSTLNLEDDVAEGSTSDEGWQEAVPKSRSLSSRKSSVSRRPSLAKLNTNAINNNGDSARYRGKSSPSFTPSRTSPNEAVSATAPGPISKKLLKSSSFSPKLSTPPSSPASNTITPKPVIPSPSSVSVPSTRKNLSYKEVALAPPGTIVKTVEEQVPKEKDTNTKDVVGVKEAAAEELTPRDQIAVDHDKEKKDQLTAAEEKDSKQLIPKEKDLETKNITVTEVLQQKMEDVVSGDKEVEVTEGAKIESDNSDAVEKPKKIALKTETSDVQCNPKKSELVSSVLKNAETTAKREIEGKESQPASSSSEEPNSETLEEGSNFGNGASEQTSSGGETEKASQAQDEKQEEAVEIAKEPKGKKLSASSTSFQSIYNNTSLLSSVIVPGFKEHGGILPPPINTPPMPAIHPVRKPPHQSATSRVPYGPRLSGGYNRSGNRVPRNKPGFQNGDITIVDANCFSPRIMNPNAAEFVPGQPWSPNSHPVSPNDHPTSPNAISLSPQSLVASPTSVPSEVCETTQASVEGNDNIEKPLKEMDEEKEAVQAEQSEEVKDAEPENDCNTSPDDVSGGAIEVSIKAPEPPRVVEKPGKCWADYSDGEAEAVEVAS</sequence>
<reference evidence="2" key="1">
    <citation type="submission" date="2021-03" db="EMBL/GenBank/DDBJ databases">
        <authorList>
            <person name="Li Z."/>
            <person name="Yang C."/>
        </authorList>
    </citation>
    <scope>NUCLEOTIDE SEQUENCE</scope>
    <source>
        <strain evidence="2">Dzin_1.0</strain>
        <tissue evidence="2">Leaf</tissue>
    </source>
</reference>